<dbReference type="SUPFAM" id="SSF53850">
    <property type="entry name" value="Periplasmic binding protein-like II"/>
    <property type="match status" value="1"/>
</dbReference>
<keyword evidence="3" id="KW-0238">DNA-binding</keyword>
<dbReference type="InterPro" id="IPR036388">
    <property type="entry name" value="WH-like_DNA-bd_sf"/>
</dbReference>
<dbReference type="PANTHER" id="PTHR30537">
    <property type="entry name" value="HTH-TYPE TRANSCRIPTIONAL REGULATOR"/>
    <property type="match status" value="1"/>
</dbReference>
<dbReference type="Pfam" id="PF00126">
    <property type="entry name" value="HTH_1"/>
    <property type="match status" value="1"/>
</dbReference>
<dbReference type="PROSITE" id="PS50931">
    <property type="entry name" value="HTH_LYSR"/>
    <property type="match status" value="1"/>
</dbReference>
<dbReference type="Pfam" id="PF03466">
    <property type="entry name" value="LysR_substrate"/>
    <property type="match status" value="1"/>
</dbReference>
<evidence type="ECO:0000313" key="6">
    <source>
        <dbReference type="EMBL" id="MBM6704787.1"/>
    </source>
</evidence>
<dbReference type="PANTHER" id="PTHR30537:SF5">
    <property type="entry name" value="HTH-TYPE TRANSCRIPTIONAL ACTIVATOR TTDR-RELATED"/>
    <property type="match status" value="1"/>
</dbReference>
<organism evidence="6 7">
    <name type="scientific">Sutterella massiliensis</name>
    <dbReference type="NCBI Taxonomy" id="1816689"/>
    <lineage>
        <taxon>Bacteria</taxon>
        <taxon>Pseudomonadati</taxon>
        <taxon>Pseudomonadota</taxon>
        <taxon>Betaproteobacteria</taxon>
        <taxon>Burkholderiales</taxon>
        <taxon>Sutterellaceae</taxon>
        <taxon>Sutterella</taxon>
    </lineage>
</organism>
<dbReference type="EMBL" id="JACJJC010000020">
    <property type="protein sequence ID" value="MBM6704787.1"/>
    <property type="molecule type" value="Genomic_DNA"/>
</dbReference>
<sequence length="328" mass="36943">MKPFENLVAWEALVVASKTGSITRTALILDMEITRVSRLLAELEDAVGFPFFDKRRRPMRPTPECIELVNKLEPLIDGFRMLRAENAAPEETFRIRFAAPAELSQDYLIGFLCTYSNDHPNTVFSLVPEVRPNQMHGTDVDAAVLNHMPDDDTGLVIRHFHSSSTVPLATPEYLEKHGTPRTIADLAHHTGLAYQSVNNPPITSLYRNGVASAPLRWQKTHSCSNQLSLKTFLLNHMGIATDLFLGHVVNEIQTGRIVPVLRGWERKPWHMCIATRMEDELKTPRLRAFAEWFAVYAGNALRVASRAGWRALNRNAKGKAEPGREEKS</sequence>
<dbReference type="InterPro" id="IPR058163">
    <property type="entry name" value="LysR-type_TF_proteobact-type"/>
</dbReference>
<keyword evidence="4" id="KW-0804">Transcription</keyword>
<dbReference type="Gene3D" id="3.40.190.290">
    <property type="match status" value="1"/>
</dbReference>
<reference evidence="6 7" key="1">
    <citation type="journal article" date="2021" name="Sci. Rep.">
        <title>The distribution of antibiotic resistance genes in chicken gut microbiota commensals.</title>
        <authorList>
            <person name="Juricova H."/>
            <person name="Matiasovicova J."/>
            <person name="Kubasova T."/>
            <person name="Cejkova D."/>
            <person name="Rychlik I."/>
        </authorList>
    </citation>
    <scope>NUCLEOTIDE SEQUENCE [LARGE SCALE GENOMIC DNA]</scope>
    <source>
        <strain evidence="6 7">An829</strain>
    </source>
</reference>
<evidence type="ECO:0000256" key="1">
    <source>
        <dbReference type="ARBA" id="ARBA00009437"/>
    </source>
</evidence>
<keyword evidence="2" id="KW-0805">Transcription regulation</keyword>
<dbReference type="Gene3D" id="1.10.10.10">
    <property type="entry name" value="Winged helix-like DNA-binding domain superfamily/Winged helix DNA-binding domain"/>
    <property type="match status" value="1"/>
</dbReference>
<dbReference type="InterPro" id="IPR005119">
    <property type="entry name" value="LysR_subst-bd"/>
</dbReference>
<comment type="similarity">
    <text evidence="1">Belongs to the LysR transcriptional regulatory family.</text>
</comment>
<evidence type="ECO:0000313" key="7">
    <source>
        <dbReference type="Proteomes" id="UP000715095"/>
    </source>
</evidence>
<keyword evidence="7" id="KW-1185">Reference proteome</keyword>
<evidence type="ECO:0000256" key="3">
    <source>
        <dbReference type="ARBA" id="ARBA00023125"/>
    </source>
</evidence>
<dbReference type="Proteomes" id="UP000715095">
    <property type="component" value="Unassembled WGS sequence"/>
</dbReference>
<gene>
    <name evidence="6" type="ORF">H6A60_09855</name>
</gene>
<evidence type="ECO:0000256" key="2">
    <source>
        <dbReference type="ARBA" id="ARBA00023015"/>
    </source>
</evidence>
<name>A0ABS2DUF6_9BURK</name>
<dbReference type="InterPro" id="IPR000847">
    <property type="entry name" value="LysR_HTH_N"/>
</dbReference>
<dbReference type="RefSeq" id="WP_205104107.1">
    <property type="nucleotide sequence ID" value="NZ_JACJJC010000020.1"/>
</dbReference>
<accession>A0ABS2DUF6</accession>
<comment type="caution">
    <text evidence="6">The sequence shown here is derived from an EMBL/GenBank/DDBJ whole genome shotgun (WGS) entry which is preliminary data.</text>
</comment>
<feature type="domain" description="HTH lysR-type" evidence="5">
    <location>
        <begin position="5"/>
        <end position="62"/>
    </location>
</feature>
<evidence type="ECO:0000256" key="4">
    <source>
        <dbReference type="ARBA" id="ARBA00023163"/>
    </source>
</evidence>
<proteinExistence type="inferred from homology"/>
<dbReference type="SUPFAM" id="SSF46785">
    <property type="entry name" value="Winged helix' DNA-binding domain"/>
    <property type="match status" value="1"/>
</dbReference>
<dbReference type="InterPro" id="IPR036390">
    <property type="entry name" value="WH_DNA-bd_sf"/>
</dbReference>
<evidence type="ECO:0000259" key="5">
    <source>
        <dbReference type="PROSITE" id="PS50931"/>
    </source>
</evidence>
<protein>
    <submittedName>
        <fullName evidence="6">LysR family transcriptional regulator</fullName>
    </submittedName>
</protein>